<evidence type="ECO:0000256" key="1">
    <source>
        <dbReference type="PROSITE-ProRule" id="PRU00169"/>
    </source>
</evidence>
<evidence type="ECO:0000313" key="3">
    <source>
        <dbReference type="EMBL" id="SFK25051.1"/>
    </source>
</evidence>
<dbReference type="PANTHER" id="PTHR43228">
    <property type="entry name" value="TWO-COMPONENT RESPONSE REGULATOR"/>
    <property type="match status" value="1"/>
</dbReference>
<dbReference type="AlphaFoldDB" id="A0A1I3Y182"/>
<dbReference type="Gene3D" id="3.40.50.2300">
    <property type="match status" value="1"/>
</dbReference>
<dbReference type="GO" id="GO:0000160">
    <property type="term" value="P:phosphorelay signal transduction system"/>
    <property type="evidence" value="ECO:0007669"/>
    <property type="project" value="InterPro"/>
</dbReference>
<feature type="modified residue" description="4-aspartylphosphate" evidence="1">
    <location>
        <position position="55"/>
    </location>
</feature>
<dbReference type="SUPFAM" id="SSF52172">
    <property type="entry name" value="CheY-like"/>
    <property type="match status" value="1"/>
</dbReference>
<evidence type="ECO:0000313" key="4">
    <source>
        <dbReference type="Proteomes" id="UP000198635"/>
    </source>
</evidence>
<dbReference type="Pfam" id="PF00072">
    <property type="entry name" value="Response_reg"/>
    <property type="match status" value="1"/>
</dbReference>
<accession>A0A1I3Y182</accession>
<keyword evidence="1" id="KW-0597">Phosphoprotein</keyword>
<dbReference type="InterPro" id="IPR052048">
    <property type="entry name" value="ST_Response_Regulator"/>
</dbReference>
<evidence type="ECO:0000259" key="2">
    <source>
        <dbReference type="PROSITE" id="PS50110"/>
    </source>
</evidence>
<name>A0A1I3Y182_9BACT</name>
<proteinExistence type="predicted"/>
<dbReference type="EMBL" id="FORX01000018">
    <property type="protein sequence ID" value="SFK25051.1"/>
    <property type="molecule type" value="Genomic_DNA"/>
</dbReference>
<keyword evidence="4" id="KW-1185">Reference proteome</keyword>
<dbReference type="OrthoDB" id="9790466at2"/>
<dbReference type="Proteomes" id="UP000198635">
    <property type="component" value="Unassembled WGS sequence"/>
</dbReference>
<dbReference type="STRING" id="52560.SAMN04488082_11824"/>
<dbReference type="PANTHER" id="PTHR43228:SF1">
    <property type="entry name" value="TWO-COMPONENT RESPONSE REGULATOR ARR22"/>
    <property type="match status" value="1"/>
</dbReference>
<dbReference type="SMART" id="SM00448">
    <property type="entry name" value="REC"/>
    <property type="match status" value="1"/>
</dbReference>
<reference evidence="4" key="1">
    <citation type="submission" date="2016-10" db="EMBL/GenBank/DDBJ databases">
        <authorList>
            <person name="Varghese N."/>
            <person name="Submissions S."/>
        </authorList>
    </citation>
    <scope>NUCLEOTIDE SEQUENCE [LARGE SCALE GENOMIC DNA]</scope>
    <source>
        <strain evidence="4">DSM 5918</strain>
    </source>
</reference>
<protein>
    <submittedName>
        <fullName evidence="3">Two-component system, chemotaxis family, response regulator CheY</fullName>
    </submittedName>
</protein>
<gene>
    <name evidence="3" type="ORF">SAMN04488082_11824</name>
</gene>
<dbReference type="RefSeq" id="WP_092377587.1">
    <property type="nucleotide sequence ID" value="NZ_FORX01000018.1"/>
</dbReference>
<feature type="domain" description="Response regulatory" evidence="2">
    <location>
        <begin position="2"/>
        <end position="129"/>
    </location>
</feature>
<dbReference type="InterPro" id="IPR011006">
    <property type="entry name" value="CheY-like_superfamily"/>
</dbReference>
<sequence length="131" mass="14700">MKFLIVEDDPAGAILLRMILTEYGDVDEVNDGPGAIEAFDGAWSEGRPYDVIFLDIMMPDMNGHEVLKIIRERERALRLPQIREVKVIMTTALDSAESVSQAFYEGRASGYLVKPIYGHSIINEMKKLGII</sequence>
<dbReference type="InterPro" id="IPR001789">
    <property type="entry name" value="Sig_transdc_resp-reg_receiver"/>
</dbReference>
<dbReference type="CDD" id="cd00156">
    <property type="entry name" value="REC"/>
    <property type="match status" value="1"/>
</dbReference>
<organism evidence="3 4">
    <name type="scientific">Desulfomicrobium apsheronum</name>
    <dbReference type="NCBI Taxonomy" id="52560"/>
    <lineage>
        <taxon>Bacteria</taxon>
        <taxon>Pseudomonadati</taxon>
        <taxon>Thermodesulfobacteriota</taxon>
        <taxon>Desulfovibrionia</taxon>
        <taxon>Desulfovibrionales</taxon>
        <taxon>Desulfomicrobiaceae</taxon>
        <taxon>Desulfomicrobium</taxon>
    </lineage>
</organism>
<dbReference type="PROSITE" id="PS50110">
    <property type="entry name" value="RESPONSE_REGULATORY"/>
    <property type="match status" value="1"/>
</dbReference>